<organism evidence="2 3">
    <name type="scientific">Corynebacterium terpenotabidum Y-11</name>
    <dbReference type="NCBI Taxonomy" id="1200352"/>
    <lineage>
        <taxon>Bacteria</taxon>
        <taxon>Bacillati</taxon>
        <taxon>Actinomycetota</taxon>
        <taxon>Actinomycetes</taxon>
        <taxon>Mycobacteriales</taxon>
        <taxon>Corynebacteriaceae</taxon>
        <taxon>Corynebacterium</taxon>
    </lineage>
</organism>
<feature type="compositionally biased region" description="Low complexity" evidence="1">
    <location>
        <begin position="46"/>
        <end position="61"/>
    </location>
</feature>
<gene>
    <name evidence="2" type="ORF">A606_06695</name>
</gene>
<evidence type="ECO:0000313" key="3">
    <source>
        <dbReference type="Proteomes" id="UP000014809"/>
    </source>
</evidence>
<protein>
    <recommendedName>
        <fullName evidence="4">DUF4352 domain-containing protein</fullName>
    </recommendedName>
</protein>
<reference evidence="2 3" key="1">
    <citation type="submission" date="2012-06" db="EMBL/GenBank/DDBJ databases">
        <title>Complete genome sequence of Corynebacterium terpenotabidum Y-11 (=DSM 44721).</title>
        <authorList>
            <person name="Ruckert C."/>
            <person name="Albersmeier A."/>
            <person name="Al-Dilaimi A."/>
            <person name="Szczepanowski R."/>
            <person name="Kalinowski J."/>
        </authorList>
    </citation>
    <scope>NUCLEOTIDE SEQUENCE [LARGE SCALE GENOMIC DNA]</scope>
    <source>
        <strain evidence="2 3">Y-11</strain>
    </source>
</reference>
<keyword evidence="3" id="KW-1185">Reference proteome</keyword>
<sequence>MFRDETPQLTEETRMYLRRLAAVTAAVTMTVTLVACTSDDSDDGEAAASSSSAAPEEAPDLPEAAVGDALKIGDATLTVHMMTRGSECDYGSDGELPAGAELVQLRAEVDNGGDAGLTLDPVKVVYEDGSSVDWPTEMKDGGTRCIQADHSDEYYNWSEELPVGGPAYVYGNISVPEGAGFLNVSGYRFEIPEDSVDDGESATNIDSEAAGAAPTVVACEPGIAGPALWSDGTTAYSQACADEVVAGRGDYQCPGTDSFVDDSSQCGVSSAPDPETAQYWAEHPELGNGAVPAPNPMIPGTADGYGPGVELPPFCARFPDDVTCQ</sequence>
<accession>S4XEN0</accession>
<proteinExistence type="predicted"/>
<dbReference type="KEGG" id="cter:A606_06695"/>
<dbReference type="AlphaFoldDB" id="S4XEN0"/>
<evidence type="ECO:0000313" key="2">
    <source>
        <dbReference type="EMBL" id="AGP30986.1"/>
    </source>
</evidence>
<dbReference type="HOGENOM" id="CLU_854478_0_0_11"/>
<feature type="region of interest" description="Disordered" evidence="1">
    <location>
        <begin position="38"/>
        <end position="61"/>
    </location>
</feature>
<dbReference type="STRING" id="1200352.A606_06695"/>
<evidence type="ECO:0008006" key="4">
    <source>
        <dbReference type="Google" id="ProtNLM"/>
    </source>
</evidence>
<dbReference type="Proteomes" id="UP000014809">
    <property type="component" value="Chromosome"/>
</dbReference>
<evidence type="ECO:0000256" key="1">
    <source>
        <dbReference type="SAM" id="MobiDB-lite"/>
    </source>
</evidence>
<name>S4XEN0_9CORY</name>
<dbReference type="EMBL" id="CP003696">
    <property type="protein sequence ID" value="AGP30986.1"/>
    <property type="molecule type" value="Genomic_DNA"/>
</dbReference>